<gene>
    <name evidence="3" type="ORF">JKJ07_11880</name>
</gene>
<protein>
    <submittedName>
        <fullName evidence="3">Anti-anti-sigma factor</fullName>
    </submittedName>
</protein>
<dbReference type="Gene3D" id="3.30.565.10">
    <property type="entry name" value="Histidine kinase-like ATPase, C-terminal domain"/>
    <property type="match status" value="1"/>
</dbReference>
<organism evidence="3 4">
    <name type="scientific">Paractinoplanes lichenicola</name>
    <dbReference type="NCBI Taxonomy" id="2802976"/>
    <lineage>
        <taxon>Bacteria</taxon>
        <taxon>Bacillati</taxon>
        <taxon>Actinomycetota</taxon>
        <taxon>Actinomycetes</taxon>
        <taxon>Micromonosporales</taxon>
        <taxon>Micromonosporaceae</taxon>
        <taxon>Paractinoplanes</taxon>
    </lineage>
</organism>
<dbReference type="SUPFAM" id="SSF52091">
    <property type="entry name" value="SpoIIaa-like"/>
    <property type="match status" value="1"/>
</dbReference>
<dbReference type="Proteomes" id="UP000598996">
    <property type="component" value="Unassembled WGS sequence"/>
</dbReference>
<dbReference type="InterPro" id="IPR036890">
    <property type="entry name" value="HATPase_C_sf"/>
</dbReference>
<dbReference type="Pfam" id="PF13581">
    <property type="entry name" value="HATPase_c_2"/>
    <property type="match status" value="1"/>
</dbReference>
<reference evidence="3 4" key="1">
    <citation type="submission" date="2021-01" db="EMBL/GenBank/DDBJ databases">
        <title>Actinoplanes sp. nov. LDG1-01 isolated from lichen.</title>
        <authorList>
            <person name="Saeng-In P."/>
            <person name="Phongsopitanun W."/>
            <person name="Kanchanasin P."/>
            <person name="Yuki M."/>
            <person name="Kudo T."/>
            <person name="Ohkuma M."/>
            <person name="Tanasupawat S."/>
        </authorList>
    </citation>
    <scope>NUCLEOTIDE SEQUENCE [LARGE SCALE GENOMIC DNA]</scope>
    <source>
        <strain evidence="3 4">LDG1-01</strain>
    </source>
</reference>
<evidence type="ECO:0000259" key="2">
    <source>
        <dbReference type="PROSITE" id="PS50801"/>
    </source>
</evidence>
<dbReference type="PANTHER" id="PTHR35526:SF3">
    <property type="entry name" value="ANTI-SIGMA-F FACTOR RSBW"/>
    <property type="match status" value="1"/>
</dbReference>
<name>A0ABS1VMQ6_9ACTN</name>
<evidence type="ECO:0000313" key="3">
    <source>
        <dbReference type="EMBL" id="MBL7255012.1"/>
    </source>
</evidence>
<evidence type="ECO:0000256" key="1">
    <source>
        <dbReference type="ARBA" id="ARBA00022527"/>
    </source>
</evidence>
<keyword evidence="1" id="KW-0723">Serine/threonine-protein kinase</keyword>
<dbReference type="CDD" id="cd16936">
    <property type="entry name" value="HATPase_RsbW-like"/>
    <property type="match status" value="1"/>
</dbReference>
<comment type="caution">
    <text evidence="3">The sequence shown here is derived from an EMBL/GenBank/DDBJ whole genome shotgun (WGS) entry which is preliminary data.</text>
</comment>
<dbReference type="InterPro" id="IPR036513">
    <property type="entry name" value="STAS_dom_sf"/>
</dbReference>
<dbReference type="PROSITE" id="PS50801">
    <property type="entry name" value="STAS"/>
    <property type="match status" value="1"/>
</dbReference>
<dbReference type="InterPro" id="IPR050267">
    <property type="entry name" value="Anti-sigma-factor_SerPK"/>
</dbReference>
<dbReference type="InterPro" id="IPR003594">
    <property type="entry name" value="HATPase_dom"/>
</dbReference>
<keyword evidence="1" id="KW-0808">Transferase</keyword>
<evidence type="ECO:0000313" key="4">
    <source>
        <dbReference type="Proteomes" id="UP000598996"/>
    </source>
</evidence>
<keyword evidence="4" id="KW-1185">Reference proteome</keyword>
<proteinExistence type="predicted"/>
<dbReference type="InterPro" id="IPR002645">
    <property type="entry name" value="STAS_dom"/>
</dbReference>
<dbReference type="Gene3D" id="3.30.750.24">
    <property type="entry name" value="STAS domain"/>
    <property type="match status" value="1"/>
</dbReference>
<dbReference type="EMBL" id="JAENHO010000003">
    <property type="protein sequence ID" value="MBL7255012.1"/>
    <property type="molecule type" value="Genomic_DNA"/>
</dbReference>
<dbReference type="PANTHER" id="PTHR35526">
    <property type="entry name" value="ANTI-SIGMA-F FACTOR RSBW-RELATED"/>
    <property type="match status" value="1"/>
</dbReference>
<sequence length="263" mass="27915">MHNGAIMASELRHLVDRGSEYPLVRLTGELDADTAPALRAALLDVLAEQPEALLVDTGELILPAPLVLAVLRELRDETADWPGAHLALCDVRGGAAWPGLGWPIWPSAPEAIAEIGRPDPDHRFGLDLEPALGAARRARELITEACARWERPELAGPACIVVTELVNNVVVHARTPMVVLVAAHGDGLSVAVRDRSDHVPTFSGSPVPPTAYGGRGMLLIDSVAAHWGSLRLDGGKVVWALLARENGDENDVSAASMQAPVRG</sequence>
<accession>A0ABS1VMQ6</accession>
<feature type="domain" description="STAS" evidence="2">
    <location>
        <begin position="23"/>
        <end position="92"/>
    </location>
</feature>
<keyword evidence="1" id="KW-0418">Kinase</keyword>